<dbReference type="GO" id="GO:0004540">
    <property type="term" value="F:RNA nuclease activity"/>
    <property type="evidence" value="ECO:0007669"/>
    <property type="project" value="InterPro"/>
</dbReference>
<dbReference type="HAMAP" id="MF_00265">
    <property type="entry name" value="VapC_Nob1"/>
    <property type="match status" value="1"/>
</dbReference>
<keyword evidence="2 6" id="KW-0540">Nuclease</keyword>
<gene>
    <name evidence="6" type="primary">vapC</name>
    <name evidence="8" type="ORF">PWF71_00370</name>
</gene>
<evidence type="ECO:0000313" key="9">
    <source>
        <dbReference type="Proteomes" id="UP001214756"/>
    </source>
</evidence>
<dbReference type="GO" id="GO:0090729">
    <property type="term" value="F:toxin activity"/>
    <property type="evidence" value="ECO:0007669"/>
    <property type="project" value="UniProtKB-KW"/>
</dbReference>
<evidence type="ECO:0000256" key="3">
    <source>
        <dbReference type="ARBA" id="ARBA00022723"/>
    </source>
</evidence>
<comment type="similarity">
    <text evidence="6">Belongs to the PINc/VapC protein family.</text>
</comment>
<dbReference type="Pfam" id="PF01850">
    <property type="entry name" value="PIN"/>
    <property type="match status" value="1"/>
</dbReference>
<keyword evidence="4 6" id="KW-0378">Hydrolase</keyword>
<dbReference type="EC" id="3.1.-.-" evidence="6"/>
<feature type="domain" description="PIN" evidence="7">
    <location>
        <begin position="15"/>
        <end position="130"/>
    </location>
</feature>
<evidence type="ECO:0000256" key="2">
    <source>
        <dbReference type="ARBA" id="ARBA00022722"/>
    </source>
</evidence>
<evidence type="ECO:0000259" key="7">
    <source>
        <dbReference type="Pfam" id="PF01850"/>
    </source>
</evidence>
<dbReference type="SUPFAM" id="SSF88723">
    <property type="entry name" value="PIN domain-like"/>
    <property type="match status" value="1"/>
</dbReference>
<comment type="cofactor">
    <cofactor evidence="6">
        <name>Mg(2+)</name>
        <dbReference type="ChEBI" id="CHEBI:18420"/>
    </cofactor>
</comment>
<evidence type="ECO:0000256" key="6">
    <source>
        <dbReference type="HAMAP-Rule" id="MF_00265"/>
    </source>
</evidence>
<dbReference type="Gene3D" id="3.40.50.1010">
    <property type="entry name" value="5'-nuclease"/>
    <property type="match status" value="1"/>
</dbReference>
<evidence type="ECO:0000256" key="4">
    <source>
        <dbReference type="ARBA" id="ARBA00022801"/>
    </source>
</evidence>
<dbReference type="AlphaFoldDB" id="A0AAJ5VBD6"/>
<dbReference type="GO" id="GO:0000287">
    <property type="term" value="F:magnesium ion binding"/>
    <property type="evidence" value="ECO:0007669"/>
    <property type="project" value="UniProtKB-UniRule"/>
</dbReference>
<proteinExistence type="inferred from homology"/>
<feature type="binding site" evidence="6">
    <location>
        <position position="17"/>
    </location>
    <ligand>
        <name>Mg(2+)</name>
        <dbReference type="ChEBI" id="CHEBI:18420"/>
    </ligand>
</feature>
<dbReference type="Proteomes" id="UP001214756">
    <property type="component" value="Chromosome"/>
</dbReference>
<dbReference type="InterPro" id="IPR002716">
    <property type="entry name" value="PIN_dom"/>
</dbReference>
<sequence length="145" mass="14801">MRSGSSGLPISADLLLDTSAAVALVHDQNPAHERLLQLTHGRVIGLAGHASVEMYSVLTRMPGAARVSPGRAQEIIARSFPASAPLSPTSAEAAIATFADAGIAGGSVYDGLVGLAARDAAVPLLTCDRRAMGTYAALRVEVLLA</sequence>
<evidence type="ECO:0000256" key="5">
    <source>
        <dbReference type="ARBA" id="ARBA00022842"/>
    </source>
</evidence>
<dbReference type="EMBL" id="CP118606">
    <property type="protein sequence ID" value="WEF21153.1"/>
    <property type="molecule type" value="Genomic_DNA"/>
</dbReference>
<keyword evidence="6" id="KW-0800">Toxin</keyword>
<evidence type="ECO:0000313" key="8">
    <source>
        <dbReference type="EMBL" id="WEF21153.1"/>
    </source>
</evidence>
<dbReference type="InterPro" id="IPR022907">
    <property type="entry name" value="VapC_family"/>
</dbReference>
<organism evidence="8 9">
    <name type="scientific">Microbacterium maritypicum</name>
    <name type="common">Microbacterium liquefaciens</name>
    <dbReference type="NCBI Taxonomy" id="33918"/>
    <lineage>
        <taxon>Bacteria</taxon>
        <taxon>Bacillati</taxon>
        <taxon>Actinomycetota</taxon>
        <taxon>Actinomycetes</taxon>
        <taxon>Micrococcales</taxon>
        <taxon>Microbacteriaceae</taxon>
        <taxon>Microbacterium</taxon>
    </lineage>
</organism>
<accession>A0AAJ5VBD6</accession>
<dbReference type="GO" id="GO:0016787">
    <property type="term" value="F:hydrolase activity"/>
    <property type="evidence" value="ECO:0007669"/>
    <property type="project" value="UniProtKB-KW"/>
</dbReference>
<dbReference type="InterPro" id="IPR029060">
    <property type="entry name" value="PIN-like_dom_sf"/>
</dbReference>
<feature type="binding site" evidence="6">
    <location>
        <position position="110"/>
    </location>
    <ligand>
        <name>Mg(2+)</name>
        <dbReference type="ChEBI" id="CHEBI:18420"/>
    </ligand>
</feature>
<comment type="function">
    <text evidence="6">Toxic component of a toxin-antitoxin (TA) system. An RNase.</text>
</comment>
<name>A0AAJ5VBD6_MICMQ</name>
<evidence type="ECO:0000256" key="1">
    <source>
        <dbReference type="ARBA" id="ARBA00022649"/>
    </source>
</evidence>
<keyword evidence="5 6" id="KW-0460">Magnesium</keyword>
<keyword evidence="3 6" id="KW-0479">Metal-binding</keyword>
<dbReference type="RefSeq" id="WP_275093255.1">
    <property type="nucleotide sequence ID" value="NZ_CP118606.1"/>
</dbReference>
<protein>
    <recommendedName>
        <fullName evidence="6">Ribonuclease VapC</fullName>
        <shortName evidence="6">RNase VapC</shortName>
        <ecNumber evidence="6">3.1.-.-</ecNumber>
    </recommendedName>
    <alternativeName>
        <fullName evidence="6">Toxin VapC</fullName>
    </alternativeName>
</protein>
<keyword evidence="1 6" id="KW-1277">Toxin-antitoxin system</keyword>
<reference evidence="8" key="1">
    <citation type="submission" date="2023-02" db="EMBL/GenBank/DDBJ databases">
        <title>Genome sequence of Microbacterium liquefaciens B1075.</title>
        <authorList>
            <person name="Cao J."/>
            <person name="Li X."/>
        </authorList>
    </citation>
    <scope>NUCLEOTIDE SEQUENCE</scope>
    <source>
        <strain evidence="8">B1075</strain>
    </source>
</reference>